<evidence type="ECO:0000256" key="1">
    <source>
        <dbReference type="ARBA" id="ARBA00004871"/>
    </source>
</evidence>
<keyword evidence="5 8" id="KW-0560">Oxidoreductase</keyword>
<feature type="domain" description="Quinate/shikimate 5-dehydrogenase/glutamyl-tRNA reductase" evidence="9">
    <location>
        <begin position="121"/>
        <end position="199"/>
    </location>
</feature>
<protein>
    <recommendedName>
        <fullName evidence="2 8">Shikimate dehydrogenase (NADP(+))</fullName>
        <shortName evidence="8">SDH</shortName>
        <ecNumber evidence="2 8">1.1.1.25</ecNumber>
    </recommendedName>
</protein>
<comment type="caution">
    <text evidence="8">Lacks conserved residue(s) required for the propagation of feature annotation.</text>
</comment>
<sequence length="284" mass="31195">MSGMEKIYGVIGNPIKHSLSPLIHNQAFSLNDIEARYHAFKVEKEFLGAAVQGMRALGIGGFNVTIPHKEAVMDFLDDVDPLAKQIGAVNTVVQKDHKLVGYNTDGIGFVKGMRETISDSEIENKKVLIIGSGGAAKAIYFTLLTEGFIHVDITNRSLSRAQNLIFECPHPTSNQSNALSLSEAESQLQSYEILIQTTSVGMSPEVDVAPIKLDKVQSGTFVYDIIYNPFETKLLVKAKEKGCLTHNGLDMFIYQAAYAFQLWTGVWPNTTIMKKTLVEHLGGS</sequence>
<dbReference type="Pfam" id="PF01488">
    <property type="entry name" value="Shikimate_DH"/>
    <property type="match status" value="1"/>
</dbReference>
<dbReference type="InterPro" id="IPR022893">
    <property type="entry name" value="Shikimate_DH_fam"/>
</dbReference>
<evidence type="ECO:0000313" key="12">
    <source>
        <dbReference type="EMBL" id="GAA0340896.1"/>
    </source>
</evidence>
<dbReference type="Pfam" id="PF08501">
    <property type="entry name" value="Shikimate_dh_N"/>
    <property type="match status" value="1"/>
</dbReference>
<dbReference type="Pfam" id="PF18317">
    <property type="entry name" value="SDH_C"/>
    <property type="match status" value="1"/>
</dbReference>
<dbReference type="InterPro" id="IPR036291">
    <property type="entry name" value="NAD(P)-bd_dom_sf"/>
</dbReference>
<evidence type="ECO:0000256" key="3">
    <source>
        <dbReference type="ARBA" id="ARBA00022605"/>
    </source>
</evidence>
<dbReference type="EMBL" id="BAAADJ010000059">
    <property type="protein sequence ID" value="GAA0340896.1"/>
    <property type="molecule type" value="Genomic_DNA"/>
</dbReference>
<dbReference type="Gene3D" id="3.40.50.720">
    <property type="entry name" value="NAD(P)-binding Rossmann-like Domain"/>
    <property type="match status" value="1"/>
</dbReference>
<feature type="domain" description="SDH C-terminal" evidence="11">
    <location>
        <begin position="248"/>
        <end position="277"/>
    </location>
</feature>
<dbReference type="SUPFAM" id="SSF51735">
    <property type="entry name" value="NAD(P)-binding Rossmann-fold domains"/>
    <property type="match status" value="1"/>
</dbReference>
<keyword evidence="6 8" id="KW-0057">Aromatic amino acid biosynthesis</keyword>
<evidence type="ECO:0000259" key="10">
    <source>
        <dbReference type="Pfam" id="PF08501"/>
    </source>
</evidence>
<evidence type="ECO:0000259" key="9">
    <source>
        <dbReference type="Pfam" id="PF01488"/>
    </source>
</evidence>
<evidence type="ECO:0000256" key="8">
    <source>
        <dbReference type="HAMAP-Rule" id="MF_00222"/>
    </source>
</evidence>
<feature type="active site" description="Proton acceptor" evidence="8">
    <location>
        <position position="69"/>
    </location>
</feature>
<feature type="binding site" evidence="8">
    <location>
        <begin position="18"/>
        <end position="20"/>
    </location>
    <ligand>
        <name>shikimate</name>
        <dbReference type="ChEBI" id="CHEBI:36208"/>
    </ligand>
</feature>
<evidence type="ECO:0000256" key="2">
    <source>
        <dbReference type="ARBA" id="ARBA00012962"/>
    </source>
</evidence>
<feature type="binding site" evidence="8">
    <location>
        <position position="65"/>
    </location>
    <ligand>
        <name>shikimate</name>
        <dbReference type="ChEBI" id="CHEBI:36208"/>
    </ligand>
</feature>
<keyword evidence="4 8" id="KW-0521">NADP</keyword>
<proteinExistence type="inferred from homology"/>
<feature type="binding site" evidence="8">
    <location>
        <position position="225"/>
    </location>
    <ligand>
        <name>NADP(+)</name>
        <dbReference type="ChEBI" id="CHEBI:58349"/>
    </ligand>
</feature>
<evidence type="ECO:0000256" key="6">
    <source>
        <dbReference type="ARBA" id="ARBA00023141"/>
    </source>
</evidence>
<feature type="binding site" evidence="8">
    <location>
        <position position="255"/>
    </location>
    <ligand>
        <name>shikimate</name>
        <dbReference type="ChEBI" id="CHEBI:36208"/>
    </ligand>
</feature>
<dbReference type="InterPro" id="IPR013708">
    <property type="entry name" value="Shikimate_DH-bd_N"/>
</dbReference>
<dbReference type="InterPro" id="IPR041121">
    <property type="entry name" value="SDH_C"/>
</dbReference>
<keyword evidence="13" id="KW-1185">Reference proteome</keyword>
<evidence type="ECO:0000259" key="11">
    <source>
        <dbReference type="Pfam" id="PF18317"/>
    </source>
</evidence>
<dbReference type="InterPro" id="IPR011342">
    <property type="entry name" value="Shikimate_DH"/>
</dbReference>
<feature type="binding site" evidence="8">
    <location>
        <position position="248"/>
    </location>
    <ligand>
        <name>NADP(+)</name>
        <dbReference type="ChEBI" id="CHEBI:58349"/>
    </ligand>
</feature>
<dbReference type="Proteomes" id="UP001500782">
    <property type="component" value="Unassembled WGS sequence"/>
</dbReference>
<dbReference type="CDD" id="cd01065">
    <property type="entry name" value="NAD_bind_Shikimate_DH"/>
    <property type="match status" value="1"/>
</dbReference>
<dbReference type="NCBIfam" id="NF001319">
    <property type="entry name" value="PRK00258.3-3"/>
    <property type="match status" value="1"/>
</dbReference>
<accession>A0ABP3GD44</accession>
<dbReference type="NCBIfam" id="TIGR00507">
    <property type="entry name" value="aroE"/>
    <property type="match status" value="1"/>
</dbReference>
<keyword evidence="3 8" id="KW-0028">Amino-acid biosynthesis</keyword>
<evidence type="ECO:0000256" key="4">
    <source>
        <dbReference type="ARBA" id="ARBA00022857"/>
    </source>
</evidence>
<feature type="binding site" evidence="8">
    <location>
        <position position="90"/>
    </location>
    <ligand>
        <name>shikimate</name>
        <dbReference type="ChEBI" id="CHEBI:36208"/>
    </ligand>
</feature>
<reference evidence="13" key="1">
    <citation type="journal article" date="2019" name="Int. J. Syst. Evol. Microbiol.">
        <title>The Global Catalogue of Microorganisms (GCM) 10K type strain sequencing project: providing services to taxonomists for standard genome sequencing and annotation.</title>
        <authorList>
            <consortium name="The Broad Institute Genomics Platform"/>
            <consortium name="The Broad Institute Genome Sequencing Center for Infectious Disease"/>
            <person name="Wu L."/>
            <person name="Ma J."/>
        </authorList>
    </citation>
    <scope>NUCLEOTIDE SEQUENCE [LARGE SCALE GENOMIC DNA]</scope>
    <source>
        <strain evidence="13">JCM 9731</strain>
    </source>
</reference>
<dbReference type="PANTHER" id="PTHR21089:SF1">
    <property type="entry name" value="BIFUNCTIONAL 3-DEHYDROQUINATE DEHYDRATASE_SHIKIMATE DEHYDROGENASE, CHLOROPLASTIC"/>
    <property type="match status" value="1"/>
</dbReference>
<comment type="subunit">
    <text evidence="8">Homodimer.</text>
</comment>
<comment type="function">
    <text evidence="8">Involved in the biosynthesis of the chorismate, which leads to the biosynthesis of aromatic amino acids. Catalyzes the reversible NADPH linked reduction of 3-dehydroshikimate (DHSA) to yield shikimate (SA).</text>
</comment>
<comment type="catalytic activity">
    <reaction evidence="7 8">
        <text>shikimate + NADP(+) = 3-dehydroshikimate + NADPH + H(+)</text>
        <dbReference type="Rhea" id="RHEA:17737"/>
        <dbReference type="ChEBI" id="CHEBI:15378"/>
        <dbReference type="ChEBI" id="CHEBI:16630"/>
        <dbReference type="ChEBI" id="CHEBI:36208"/>
        <dbReference type="ChEBI" id="CHEBI:57783"/>
        <dbReference type="ChEBI" id="CHEBI:58349"/>
        <dbReference type="EC" id="1.1.1.25"/>
    </reaction>
</comment>
<evidence type="ECO:0000256" key="7">
    <source>
        <dbReference type="ARBA" id="ARBA00049442"/>
    </source>
</evidence>
<feature type="binding site" evidence="8">
    <location>
        <position position="105"/>
    </location>
    <ligand>
        <name>shikimate</name>
        <dbReference type="ChEBI" id="CHEBI:36208"/>
    </ligand>
</feature>
<gene>
    <name evidence="8 12" type="primary">aroE</name>
    <name evidence="12" type="ORF">GCM10008967_34020</name>
</gene>
<dbReference type="SUPFAM" id="SSF53223">
    <property type="entry name" value="Aminoacid dehydrogenase-like, N-terminal domain"/>
    <property type="match status" value="1"/>
</dbReference>
<dbReference type="InterPro" id="IPR046346">
    <property type="entry name" value="Aminoacid_DH-like_N_sf"/>
</dbReference>
<dbReference type="InterPro" id="IPR006151">
    <property type="entry name" value="Shikm_DH/Glu-tRNA_Rdtase"/>
</dbReference>
<evidence type="ECO:0000313" key="13">
    <source>
        <dbReference type="Proteomes" id="UP001500782"/>
    </source>
</evidence>
<feature type="binding site" evidence="8">
    <location>
        <begin position="131"/>
        <end position="135"/>
    </location>
    <ligand>
        <name>NADP(+)</name>
        <dbReference type="ChEBI" id="CHEBI:58349"/>
    </ligand>
</feature>
<comment type="similarity">
    <text evidence="8">Belongs to the shikimate dehydrogenase family.</text>
</comment>
<dbReference type="Gene3D" id="3.40.50.10860">
    <property type="entry name" value="Leucine Dehydrogenase, chain A, domain 1"/>
    <property type="match status" value="1"/>
</dbReference>
<name>A0ABP3GD44_9BACI</name>
<comment type="caution">
    <text evidence="12">The sequence shown here is derived from an EMBL/GenBank/DDBJ whole genome shotgun (WGS) entry which is preliminary data.</text>
</comment>
<dbReference type="EC" id="1.1.1.25" evidence="2 8"/>
<dbReference type="HAMAP" id="MF_00222">
    <property type="entry name" value="Shikimate_DH_AroE"/>
    <property type="match status" value="1"/>
</dbReference>
<organism evidence="12 13">
    <name type="scientific">Bacillus carboniphilus</name>
    <dbReference type="NCBI Taxonomy" id="86663"/>
    <lineage>
        <taxon>Bacteria</taxon>
        <taxon>Bacillati</taxon>
        <taxon>Bacillota</taxon>
        <taxon>Bacilli</taxon>
        <taxon>Bacillales</taxon>
        <taxon>Bacillaceae</taxon>
        <taxon>Bacillus</taxon>
    </lineage>
</organism>
<feature type="domain" description="Shikimate dehydrogenase substrate binding N-terminal" evidence="10">
    <location>
        <begin position="10"/>
        <end position="92"/>
    </location>
</feature>
<comment type="pathway">
    <text evidence="1 8">Metabolic intermediate biosynthesis; chorismate biosynthesis; chorismate from D-erythrose 4-phosphate and phosphoenolpyruvate: step 4/7.</text>
</comment>
<evidence type="ECO:0000256" key="5">
    <source>
        <dbReference type="ARBA" id="ARBA00023002"/>
    </source>
</evidence>
<feature type="binding site" evidence="8">
    <location>
        <position position="227"/>
    </location>
    <ligand>
        <name>shikimate</name>
        <dbReference type="ChEBI" id="CHEBI:36208"/>
    </ligand>
</feature>
<dbReference type="PANTHER" id="PTHR21089">
    <property type="entry name" value="SHIKIMATE DEHYDROGENASE"/>
    <property type="match status" value="1"/>
</dbReference>